<dbReference type="AlphaFoldDB" id="A0A937AFJ9"/>
<evidence type="ECO:0000313" key="2">
    <source>
        <dbReference type="Proteomes" id="UP000736856"/>
    </source>
</evidence>
<sequence>MKDLILLSTRKKNDFLELDIVQSIRIQIEEISTILLEDSQEYSEKELRDKMYQVTARIIALAAWREEKKSPIHQLLARKKQPDSLLTRITTQEINALQHLSAAPKDNH</sequence>
<protein>
    <submittedName>
        <fullName evidence="1">Uncharacterized protein</fullName>
    </submittedName>
</protein>
<evidence type="ECO:0000313" key="1">
    <source>
        <dbReference type="EMBL" id="MBL0849158.1"/>
    </source>
</evidence>
<comment type="caution">
    <text evidence="1">The sequence shown here is derived from an EMBL/GenBank/DDBJ whole genome shotgun (WGS) entry which is preliminary data.</text>
</comment>
<accession>A0A937AFJ9</accession>
<proteinExistence type="predicted"/>
<gene>
    <name evidence="1" type="ORF">EU981_03665</name>
</gene>
<dbReference type="Proteomes" id="UP000736856">
    <property type="component" value="Unassembled WGS sequence"/>
</dbReference>
<dbReference type="EMBL" id="SEOL01000006">
    <property type="protein sequence ID" value="MBL0849158.1"/>
    <property type="molecule type" value="Genomic_DNA"/>
</dbReference>
<name>A0A937AFJ9_9HYPH</name>
<organism evidence="1 2">
    <name type="scientific">Candidatus Liberibacter ctenarytainae</name>
    <dbReference type="NCBI Taxonomy" id="2020335"/>
    <lineage>
        <taxon>Bacteria</taxon>
        <taxon>Pseudomonadati</taxon>
        <taxon>Pseudomonadota</taxon>
        <taxon>Alphaproteobacteria</taxon>
        <taxon>Hyphomicrobiales</taxon>
        <taxon>Rhizobiaceae</taxon>
        <taxon>Liberibacter</taxon>
    </lineage>
</organism>
<reference evidence="1" key="1">
    <citation type="submission" date="2019-02" db="EMBL/GenBank/DDBJ databases">
        <title>A novel Candidatus Liberibacter species associated with the New Zealand native fuchsia psyllid, Ctenarytaina fuchsiae.</title>
        <authorList>
            <person name="Thompson S.M."/>
            <person name="Jorgensen N."/>
            <person name="David C."/>
            <person name="Bulman S.R."/>
            <person name="Smith G.R."/>
        </authorList>
    </citation>
    <scope>NUCLEOTIDE SEQUENCE</scope>
    <source>
        <strain evidence="1">Oxford</strain>
    </source>
</reference>